<dbReference type="GO" id="GO:0003700">
    <property type="term" value="F:DNA-binding transcription factor activity"/>
    <property type="evidence" value="ECO:0007669"/>
    <property type="project" value="TreeGrafter"/>
</dbReference>
<dbReference type="Gene3D" id="3.30.450.40">
    <property type="match status" value="1"/>
</dbReference>
<dbReference type="InterPro" id="IPR050707">
    <property type="entry name" value="HTH_MetabolicPath_Reg"/>
</dbReference>
<evidence type="ECO:0000256" key="3">
    <source>
        <dbReference type="ARBA" id="ARBA00023163"/>
    </source>
</evidence>
<protein>
    <submittedName>
        <fullName evidence="6">IclR family transcriptional regulator</fullName>
    </submittedName>
</protein>
<keyword evidence="2" id="KW-0238">DNA-binding</keyword>
<comment type="caution">
    <text evidence="6">The sequence shown here is derived from an EMBL/GenBank/DDBJ whole genome shotgun (WGS) entry which is preliminary data.</text>
</comment>
<accession>A0A366E0K6</accession>
<dbReference type="PROSITE" id="PS51077">
    <property type="entry name" value="HTH_ICLR"/>
    <property type="match status" value="1"/>
</dbReference>
<keyword evidence="7" id="KW-1185">Reference proteome</keyword>
<organism evidence="6 7">
    <name type="scientific">Pseudochrobactrum asaccharolyticum</name>
    <dbReference type="NCBI Taxonomy" id="354351"/>
    <lineage>
        <taxon>Bacteria</taxon>
        <taxon>Pseudomonadati</taxon>
        <taxon>Pseudomonadota</taxon>
        <taxon>Alphaproteobacteria</taxon>
        <taxon>Hyphomicrobiales</taxon>
        <taxon>Brucellaceae</taxon>
        <taxon>Pseudochrobactrum</taxon>
    </lineage>
</organism>
<dbReference type="Pfam" id="PF09339">
    <property type="entry name" value="HTH_IclR"/>
    <property type="match status" value="1"/>
</dbReference>
<evidence type="ECO:0000259" key="5">
    <source>
        <dbReference type="PROSITE" id="PS51078"/>
    </source>
</evidence>
<dbReference type="GO" id="GO:0003677">
    <property type="term" value="F:DNA binding"/>
    <property type="evidence" value="ECO:0007669"/>
    <property type="project" value="UniProtKB-KW"/>
</dbReference>
<evidence type="ECO:0000256" key="1">
    <source>
        <dbReference type="ARBA" id="ARBA00023015"/>
    </source>
</evidence>
<dbReference type="InterPro" id="IPR005471">
    <property type="entry name" value="Tscrpt_reg_IclR_N"/>
</dbReference>
<dbReference type="Pfam" id="PF01614">
    <property type="entry name" value="IclR_C"/>
    <property type="match status" value="1"/>
</dbReference>
<sequence length="259" mass="28676">MSESDRNPLIISSLVKAITLLKAFDEGNAVLGISDLVRITGMEKSSVQRILATLYSEGMLNRDNHSRRYRLSNQWLHMAYAHYIAEPLTSQVMPRLFALQQQTGQSFNLAEICGTSIIYSVRLPVQRTNFEGTLVGRTHPALNTSGGRAIVSTWDAAAREEAAQNWPLTEYTPRTTVDRTEIAELVEQARQDGYALSVQEVLLNEIGIAAPVKSATGKARAAIHCSVSMADWSLERVRKEIAPILVDAARTFFDPGEED</sequence>
<dbReference type="GO" id="GO:0045892">
    <property type="term" value="P:negative regulation of DNA-templated transcription"/>
    <property type="evidence" value="ECO:0007669"/>
    <property type="project" value="TreeGrafter"/>
</dbReference>
<evidence type="ECO:0000259" key="4">
    <source>
        <dbReference type="PROSITE" id="PS51077"/>
    </source>
</evidence>
<dbReference type="Proteomes" id="UP000252893">
    <property type="component" value="Unassembled WGS sequence"/>
</dbReference>
<dbReference type="InterPro" id="IPR014757">
    <property type="entry name" value="Tscrpt_reg_IclR_C"/>
</dbReference>
<dbReference type="InterPro" id="IPR029016">
    <property type="entry name" value="GAF-like_dom_sf"/>
</dbReference>
<keyword evidence="3" id="KW-0804">Transcription</keyword>
<dbReference type="SMART" id="SM00346">
    <property type="entry name" value="HTH_ICLR"/>
    <property type="match status" value="1"/>
</dbReference>
<dbReference type="PANTHER" id="PTHR30136:SF34">
    <property type="entry name" value="TRANSCRIPTIONAL REGULATOR"/>
    <property type="match status" value="1"/>
</dbReference>
<dbReference type="EMBL" id="QNRH01000003">
    <property type="protein sequence ID" value="RBO95645.1"/>
    <property type="molecule type" value="Genomic_DNA"/>
</dbReference>
<feature type="domain" description="IclR-ED" evidence="5">
    <location>
        <begin position="67"/>
        <end position="258"/>
    </location>
</feature>
<dbReference type="InterPro" id="IPR036390">
    <property type="entry name" value="WH_DNA-bd_sf"/>
</dbReference>
<dbReference type="InterPro" id="IPR036388">
    <property type="entry name" value="WH-like_DNA-bd_sf"/>
</dbReference>
<reference evidence="6 7" key="1">
    <citation type="submission" date="2018-06" db="EMBL/GenBank/DDBJ databases">
        <title>Genomic Encyclopedia of Type Strains, Phase IV (KMG-IV): sequencing the most valuable type-strain genomes for metagenomic binning, comparative biology and taxonomic classification.</title>
        <authorList>
            <person name="Goeker M."/>
        </authorList>
    </citation>
    <scope>NUCLEOTIDE SEQUENCE [LARGE SCALE GENOMIC DNA]</scope>
    <source>
        <strain evidence="6 7">DSM 25619</strain>
    </source>
</reference>
<evidence type="ECO:0000313" key="7">
    <source>
        <dbReference type="Proteomes" id="UP000252893"/>
    </source>
</evidence>
<dbReference type="Gene3D" id="1.10.10.10">
    <property type="entry name" value="Winged helix-like DNA-binding domain superfamily/Winged helix DNA-binding domain"/>
    <property type="match status" value="1"/>
</dbReference>
<dbReference type="PROSITE" id="PS51078">
    <property type="entry name" value="ICLR_ED"/>
    <property type="match status" value="1"/>
</dbReference>
<dbReference type="RefSeq" id="WP_113944179.1">
    <property type="nucleotide sequence ID" value="NZ_JBHEEG010000004.1"/>
</dbReference>
<evidence type="ECO:0000313" key="6">
    <source>
        <dbReference type="EMBL" id="RBO95645.1"/>
    </source>
</evidence>
<name>A0A366E0K6_9HYPH</name>
<feature type="domain" description="HTH iclR-type" evidence="4">
    <location>
        <begin position="11"/>
        <end position="73"/>
    </location>
</feature>
<dbReference type="SUPFAM" id="SSF55781">
    <property type="entry name" value="GAF domain-like"/>
    <property type="match status" value="1"/>
</dbReference>
<proteinExistence type="predicted"/>
<dbReference type="PANTHER" id="PTHR30136">
    <property type="entry name" value="HELIX-TURN-HELIX TRANSCRIPTIONAL REGULATOR, ICLR FAMILY"/>
    <property type="match status" value="1"/>
</dbReference>
<dbReference type="SUPFAM" id="SSF46785">
    <property type="entry name" value="Winged helix' DNA-binding domain"/>
    <property type="match status" value="1"/>
</dbReference>
<keyword evidence="1" id="KW-0805">Transcription regulation</keyword>
<dbReference type="AlphaFoldDB" id="A0A366E0K6"/>
<evidence type="ECO:0000256" key="2">
    <source>
        <dbReference type="ARBA" id="ARBA00023125"/>
    </source>
</evidence>
<gene>
    <name evidence="6" type="ORF">DFR47_103209</name>
</gene>